<dbReference type="HOGENOM" id="CLU_265476_0_0_1"/>
<protein>
    <submittedName>
        <fullName evidence="2">Uncharacterized protein</fullName>
    </submittedName>
</protein>
<dbReference type="OrthoDB" id="24630at2759"/>
<feature type="compositionally biased region" description="Low complexity" evidence="1">
    <location>
        <begin position="1001"/>
        <end position="1020"/>
    </location>
</feature>
<dbReference type="GO" id="GO:0005802">
    <property type="term" value="C:trans-Golgi network"/>
    <property type="evidence" value="ECO:0007669"/>
    <property type="project" value="TreeGrafter"/>
</dbReference>
<accession>A0A061H728</accession>
<feature type="compositionally biased region" description="Polar residues" evidence="1">
    <location>
        <begin position="697"/>
        <end position="714"/>
    </location>
</feature>
<dbReference type="RefSeq" id="XP_007879719.1">
    <property type="nucleotide sequence ID" value="XM_007881528.1"/>
</dbReference>
<dbReference type="GO" id="GO:1990071">
    <property type="term" value="C:TRAPPII protein complex"/>
    <property type="evidence" value="ECO:0007669"/>
    <property type="project" value="InterPro"/>
</dbReference>
<dbReference type="eggNOG" id="ENOG502RW0Q">
    <property type="taxonomic scope" value="Eukaryota"/>
</dbReference>
<feature type="region of interest" description="Disordered" evidence="1">
    <location>
        <begin position="86"/>
        <end position="122"/>
    </location>
</feature>
<reference evidence="2 3" key="1">
    <citation type="journal article" date="2013" name="Plant Cell">
        <title>The transition from a phytopathogenic smut ancestor to an anamorphic biocontrol agent deciphered by comparative whole-genome analysis.</title>
        <authorList>
            <person name="Lefebvre F."/>
            <person name="Joly D.L."/>
            <person name="Labbe C."/>
            <person name="Teichmann B."/>
            <person name="Linning R."/>
            <person name="Belzile F."/>
            <person name="Bakkeren G."/>
            <person name="Belanger R.R."/>
        </authorList>
    </citation>
    <scope>NUCLEOTIDE SEQUENCE [LARGE SCALE GENOMIC DNA]</scope>
    <source>
        <strain evidence="2 3">PF-1</strain>
    </source>
</reference>
<dbReference type="PANTHER" id="PTHR28159">
    <property type="entry name" value="TRAFFICKING PROTEIN PARTICLE COMPLEX II-SPECIFIC SUBUNIT 65"/>
    <property type="match status" value="1"/>
</dbReference>
<feature type="compositionally biased region" description="Low complexity" evidence="1">
    <location>
        <begin position="811"/>
        <end position="822"/>
    </location>
</feature>
<dbReference type="PANTHER" id="PTHR28159:SF1">
    <property type="entry name" value="TRAFFICKING PROTEIN PARTICLE COMPLEX II-SPECIFIC SUBUNIT 65"/>
    <property type="match status" value="1"/>
</dbReference>
<evidence type="ECO:0000313" key="2">
    <source>
        <dbReference type="EMBL" id="EPQ28702.1"/>
    </source>
</evidence>
<dbReference type="GeneID" id="19318112"/>
<dbReference type="GO" id="GO:0006891">
    <property type="term" value="P:intra-Golgi vesicle-mediated transport"/>
    <property type="evidence" value="ECO:0007669"/>
    <property type="project" value="InterPro"/>
</dbReference>
<evidence type="ECO:0000313" key="3">
    <source>
        <dbReference type="Proteomes" id="UP000053664"/>
    </source>
</evidence>
<evidence type="ECO:0000256" key="1">
    <source>
        <dbReference type="SAM" id="MobiDB-lite"/>
    </source>
</evidence>
<feature type="compositionally biased region" description="Polar residues" evidence="1">
    <location>
        <begin position="452"/>
        <end position="462"/>
    </location>
</feature>
<name>A0A061H728_9BASI</name>
<dbReference type="Proteomes" id="UP000053664">
    <property type="component" value="Unassembled WGS sequence"/>
</dbReference>
<dbReference type="KEGG" id="pfp:PFL1_04005"/>
<feature type="region of interest" description="Disordered" evidence="1">
    <location>
        <begin position="394"/>
        <end position="464"/>
    </location>
</feature>
<feature type="compositionally biased region" description="Gly residues" evidence="1">
    <location>
        <begin position="420"/>
        <end position="435"/>
    </location>
</feature>
<gene>
    <name evidence="2" type="ORF">PFL1_04005</name>
</gene>
<sequence>MVAAPTASPTAASAHCALLSHLFSTSALSVHVPSASRSHASVDLSNQVELLRSSQDTTATSITTIRETAYYDENLGAIVALRIPTSAALPPPPPSTPLDSRLRTSGLPLPLAPPHVHHGSAAGSAEHDDAAAVPRILSTLLFCLHVALRAEYVPLAQIHAASQPSQHSPFDPLPTVHRAHAPYQLQHPADPRHPQHQQLQQHSGQSHPVGFFAAACAGNKGFDAPKVESDKVDRRASHLGAHLRRSRGYIAFDGEHWTVRWLCDVPVTFASTPFVPVLSLTAALTLRLSPPLLDNLLSDPLELANLSAHAFSHSLLSPLHQGPVYPDESTSERLIRMRNSSALGLDGPRGLGSHLTQLGKEVLGGSHTLVTPRSGLEGLKEVERRRKRMLEAALAAAGPDPNGASAGASGNLRSDDGDGDLGGGSSHRGGPGGGDIVDDDSDGDGRDSSSSLTTAPTHSDTAGLQVLKRSARTVLDVKSGLGVRMRTLFTPFSPFSQRVDAGSDLDEVSGEGLDEASLVLCVELENPSQSGLEFDVQDIEVRVEQVSGEARAVVRLLEGAPVTPGPTSAAGRTGSSGSFPVRLEQGQQRNLLYYLSVEDGDPTYQRPAIQLGGGNPGRMSSLPGSGKRNVAIIVKGRPIMLGPSASPTTSEMEPFDSKWNCVLDLSPLFNCARRRANVSRPFSELSLAAPRYAATPAPSTKGGNASRPASQQVYPPTAGSVRHSALALEEAYQVDRSRNLDKLAASGSVAASNVGVGGARGAAATNPRLAAMGNAMGRSLSFGPSVAAGAGQRGPNDPVMARSGSSGTIPQRQQQQQQQRQQIGRGHPPPLSLSTAGVAGGMSRQPSGFAAGEMTPGYPGTPRSASFRLGSAGGISGGGGGLLYKARQRAISAATTAAAGAGMPEDSAGQGRSRTVMSIGQEWGQQQELDSMLERRPSAAAVHGYAGAAADPSTATAASLRTIRPWSHANAHADPNVVGAGQHDGILVTTTILPPRPPSLSSPSSLPSLSGSSSTKSPDSAAGQLDGVGEAEPHRRQSVAEDLTFTSSITANGQEAAAISTGEKLVSSDLPGDVPGDAVGAVASVAQDDVANAAAAAEGGRWKHERGGVVEIEVALVNRHRGGSSALGGADGYGYAGGEHDGGDWSVVVSWDDASVASVDTGAARLGGKLLDSEGIKQRYLWAQPSYASVVPVENHVALPLSGQAGSTNGTTMKLVCLSSGYVVLPDLVVQVYSAGHAEAEEVRIQGLGAIFVD</sequence>
<proteinExistence type="predicted"/>
<dbReference type="EMBL" id="KE361634">
    <property type="protein sequence ID" value="EPQ28702.1"/>
    <property type="molecule type" value="Genomic_DNA"/>
</dbReference>
<feature type="region of interest" description="Disordered" evidence="1">
    <location>
        <begin position="989"/>
        <end position="1038"/>
    </location>
</feature>
<feature type="region of interest" description="Disordered" evidence="1">
    <location>
        <begin position="694"/>
        <end position="718"/>
    </location>
</feature>
<dbReference type="AlphaFoldDB" id="A0A061H728"/>
<organism evidence="2 3">
    <name type="scientific">Pseudozyma flocculosa PF-1</name>
    <dbReference type="NCBI Taxonomy" id="1277687"/>
    <lineage>
        <taxon>Eukaryota</taxon>
        <taxon>Fungi</taxon>
        <taxon>Dikarya</taxon>
        <taxon>Basidiomycota</taxon>
        <taxon>Ustilaginomycotina</taxon>
        <taxon>Ustilaginomycetes</taxon>
        <taxon>Ustilaginales</taxon>
        <taxon>Ustilaginaceae</taxon>
        <taxon>Pseudozyma</taxon>
    </lineage>
</organism>
<dbReference type="InterPro" id="IPR024662">
    <property type="entry name" value="Trs65"/>
</dbReference>
<feature type="region of interest" description="Disordered" evidence="1">
    <location>
        <begin position="786"/>
        <end position="865"/>
    </location>
</feature>